<proteinExistence type="predicted"/>
<organism evidence="2 3">
    <name type="scientific">Beauveria bassiana</name>
    <name type="common">White muscardine disease fungus</name>
    <name type="synonym">Tritirachium shiotae</name>
    <dbReference type="NCBI Taxonomy" id="176275"/>
    <lineage>
        <taxon>Eukaryota</taxon>
        <taxon>Fungi</taxon>
        <taxon>Dikarya</taxon>
        <taxon>Ascomycota</taxon>
        <taxon>Pezizomycotina</taxon>
        <taxon>Sordariomycetes</taxon>
        <taxon>Hypocreomycetidae</taxon>
        <taxon>Hypocreales</taxon>
        <taxon>Cordycipitaceae</taxon>
        <taxon>Beauveria</taxon>
    </lineage>
</organism>
<feature type="region of interest" description="Disordered" evidence="1">
    <location>
        <begin position="82"/>
        <end position="103"/>
    </location>
</feature>
<gene>
    <name evidence="2" type="ORF">BB8028_0004g07500</name>
</gene>
<feature type="compositionally biased region" description="Pro residues" evidence="1">
    <location>
        <begin position="26"/>
        <end position="42"/>
    </location>
</feature>
<feature type="region of interest" description="Disordered" evidence="1">
    <location>
        <begin position="1"/>
        <end position="63"/>
    </location>
</feature>
<feature type="compositionally biased region" description="Pro residues" evidence="1">
    <location>
        <begin position="50"/>
        <end position="63"/>
    </location>
</feature>
<name>A0A2S7YCU7_BEABA</name>
<accession>A0A2S7YCU7</accession>
<feature type="compositionally biased region" description="Low complexity" evidence="1">
    <location>
        <begin position="9"/>
        <end position="25"/>
    </location>
</feature>
<dbReference type="Proteomes" id="UP000237441">
    <property type="component" value="Unassembled WGS sequence"/>
</dbReference>
<dbReference type="AlphaFoldDB" id="A0A2S7YCU7"/>
<reference evidence="2 3" key="1">
    <citation type="submission" date="2016-07" db="EMBL/GenBank/DDBJ databases">
        <title>Comparative genomics of the entomopathogenic fungus Beauveria bassiana.</title>
        <authorList>
            <person name="Valero Jimenez C.A."/>
            <person name="Zwaan B.J."/>
            <person name="Van Kan J.A."/>
            <person name="Takken W."/>
            <person name="Debets A.J."/>
            <person name="Schoustra S.E."/>
            <person name="Koenraadt C.J."/>
        </authorList>
    </citation>
    <scope>NUCLEOTIDE SEQUENCE [LARGE SCALE GENOMIC DNA]</scope>
    <source>
        <strain evidence="2 3">ARSEF 8028</strain>
    </source>
</reference>
<evidence type="ECO:0000256" key="1">
    <source>
        <dbReference type="SAM" id="MobiDB-lite"/>
    </source>
</evidence>
<feature type="compositionally biased region" description="Pro residues" evidence="1">
    <location>
        <begin position="83"/>
        <end position="97"/>
    </location>
</feature>
<comment type="caution">
    <text evidence="2">The sequence shown here is derived from an EMBL/GenBank/DDBJ whole genome shotgun (WGS) entry which is preliminary data.</text>
</comment>
<evidence type="ECO:0000313" key="3">
    <source>
        <dbReference type="Proteomes" id="UP000237441"/>
    </source>
</evidence>
<evidence type="ECO:0000313" key="2">
    <source>
        <dbReference type="EMBL" id="PQK13819.1"/>
    </source>
</evidence>
<protein>
    <submittedName>
        <fullName evidence="2">Uncharacterized protein</fullName>
    </submittedName>
</protein>
<sequence>MASPPSPPARTTALASCSPPLSLTLLPPPSPSQLTPMRPPSPSVRTTRSVPPPRSLPPFPPTPLVATVPLATRLLALAGASLPVPPLLPSPPRPSLSPSPATTARTCKRCSSRGQCLGPLSLDNNEAQWYSRPNAEMVWELYGTHVGHLLYYDGT</sequence>
<dbReference type="EMBL" id="JRHA01000004">
    <property type="protein sequence ID" value="PQK13819.1"/>
    <property type="molecule type" value="Genomic_DNA"/>
</dbReference>